<dbReference type="PANTHER" id="PTHR42718">
    <property type="entry name" value="MAJOR FACILITATOR SUPERFAMILY MULTIDRUG TRANSPORTER MFSC"/>
    <property type="match status" value="1"/>
</dbReference>
<comment type="subcellular location">
    <subcellularLocation>
        <location evidence="1">Cell membrane</location>
        <topology evidence="1">Multi-pass membrane protein</topology>
    </subcellularLocation>
</comment>
<evidence type="ECO:0000256" key="1">
    <source>
        <dbReference type="ARBA" id="ARBA00004651"/>
    </source>
</evidence>
<evidence type="ECO:0000256" key="3">
    <source>
        <dbReference type="ARBA" id="ARBA00022475"/>
    </source>
</evidence>
<evidence type="ECO:0000256" key="7">
    <source>
        <dbReference type="SAM" id="Phobius"/>
    </source>
</evidence>
<keyword evidence="5 7" id="KW-1133">Transmembrane helix</keyword>
<protein>
    <submittedName>
        <fullName evidence="9">MFS family permease</fullName>
    </submittedName>
</protein>
<evidence type="ECO:0000313" key="10">
    <source>
        <dbReference type="Proteomes" id="UP000562045"/>
    </source>
</evidence>
<accession>A0A7Y9ZLT0</accession>
<feature type="transmembrane region" description="Helical" evidence="7">
    <location>
        <begin position="116"/>
        <end position="137"/>
    </location>
</feature>
<keyword evidence="6 7" id="KW-0472">Membrane</keyword>
<dbReference type="Gene3D" id="1.20.1720.10">
    <property type="entry name" value="Multidrug resistance protein D"/>
    <property type="match status" value="1"/>
</dbReference>
<dbReference type="EMBL" id="JACBZM010000002">
    <property type="protein sequence ID" value="NYI47794.1"/>
    <property type="molecule type" value="Genomic_DNA"/>
</dbReference>
<evidence type="ECO:0000259" key="8">
    <source>
        <dbReference type="PROSITE" id="PS50850"/>
    </source>
</evidence>
<sequence length="183" mass="19111">MIATALSPIGRDFGVGTADIAWLVSVMYLASAIAQPVAGRMADEFGGRRVFVAGCALVAVAGLVGALGMSLALLVVSRMMIGLGTALIYPAAVSMVRERAAEPLGMPSPTGPLRALNVATLIALMVGPPFGGGWWTYSDGRRCSLRICPWVLRVLRLACSSCRRLSLPPVTTLYGGRSTSRAC</sequence>
<dbReference type="GO" id="GO:0005886">
    <property type="term" value="C:plasma membrane"/>
    <property type="evidence" value="ECO:0007669"/>
    <property type="project" value="UniProtKB-SubCell"/>
</dbReference>
<feature type="transmembrane region" description="Helical" evidence="7">
    <location>
        <begin position="79"/>
        <end position="96"/>
    </location>
</feature>
<dbReference type="InterPro" id="IPR036259">
    <property type="entry name" value="MFS_trans_sf"/>
</dbReference>
<keyword evidence="2" id="KW-0813">Transport</keyword>
<name>A0A7Y9ZLT0_9ACTN</name>
<proteinExistence type="predicted"/>
<reference evidence="9 10" key="1">
    <citation type="submission" date="2020-07" db="EMBL/GenBank/DDBJ databases">
        <title>Sequencing the genomes of 1000 actinobacteria strains.</title>
        <authorList>
            <person name="Klenk H.-P."/>
        </authorList>
    </citation>
    <scope>NUCLEOTIDE SEQUENCE [LARGE SCALE GENOMIC DNA]</scope>
    <source>
        <strain evidence="9 10">DSM 15131</strain>
    </source>
</reference>
<dbReference type="Pfam" id="PF07690">
    <property type="entry name" value="MFS_1"/>
    <property type="match status" value="1"/>
</dbReference>
<feature type="transmembrane region" description="Helical" evidence="7">
    <location>
        <begin position="20"/>
        <end position="38"/>
    </location>
</feature>
<comment type="caution">
    <text evidence="9">The sequence shown here is derived from an EMBL/GenBank/DDBJ whole genome shotgun (WGS) entry which is preliminary data.</text>
</comment>
<evidence type="ECO:0000256" key="2">
    <source>
        <dbReference type="ARBA" id="ARBA00022448"/>
    </source>
</evidence>
<evidence type="ECO:0000256" key="4">
    <source>
        <dbReference type="ARBA" id="ARBA00022692"/>
    </source>
</evidence>
<keyword evidence="3" id="KW-1003">Cell membrane</keyword>
<keyword evidence="4 7" id="KW-0812">Transmembrane</keyword>
<dbReference type="Proteomes" id="UP000562045">
    <property type="component" value="Unassembled WGS sequence"/>
</dbReference>
<dbReference type="GO" id="GO:0022857">
    <property type="term" value="F:transmembrane transporter activity"/>
    <property type="evidence" value="ECO:0007669"/>
    <property type="project" value="InterPro"/>
</dbReference>
<dbReference type="InterPro" id="IPR011701">
    <property type="entry name" value="MFS"/>
</dbReference>
<dbReference type="SUPFAM" id="SSF103473">
    <property type="entry name" value="MFS general substrate transporter"/>
    <property type="match status" value="1"/>
</dbReference>
<dbReference type="PANTHER" id="PTHR42718:SF46">
    <property type="entry name" value="BLR6921 PROTEIN"/>
    <property type="match status" value="1"/>
</dbReference>
<dbReference type="AlphaFoldDB" id="A0A7Y9ZLT0"/>
<dbReference type="PROSITE" id="PS50850">
    <property type="entry name" value="MFS"/>
    <property type="match status" value="1"/>
</dbReference>
<evidence type="ECO:0000256" key="6">
    <source>
        <dbReference type="ARBA" id="ARBA00023136"/>
    </source>
</evidence>
<gene>
    <name evidence="9" type="ORF">BJ993_004940</name>
</gene>
<organism evidence="9 10">
    <name type="scientific">Nocardioides aromaticivorans</name>
    <dbReference type="NCBI Taxonomy" id="200618"/>
    <lineage>
        <taxon>Bacteria</taxon>
        <taxon>Bacillati</taxon>
        <taxon>Actinomycetota</taxon>
        <taxon>Actinomycetes</taxon>
        <taxon>Propionibacteriales</taxon>
        <taxon>Nocardioidaceae</taxon>
        <taxon>Nocardioides</taxon>
    </lineage>
</organism>
<evidence type="ECO:0000313" key="9">
    <source>
        <dbReference type="EMBL" id="NYI47794.1"/>
    </source>
</evidence>
<feature type="transmembrane region" description="Helical" evidence="7">
    <location>
        <begin position="50"/>
        <end position="73"/>
    </location>
</feature>
<dbReference type="InterPro" id="IPR020846">
    <property type="entry name" value="MFS_dom"/>
</dbReference>
<feature type="domain" description="Major facilitator superfamily (MFS) profile" evidence="8">
    <location>
        <begin position="1"/>
        <end position="183"/>
    </location>
</feature>
<evidence type="ECO:0000256" key="5">
    <source>
        <dbReference type="ARBA" id="ARBA00022989"/>
    </source>
</evidence>